<comment type="caution">
    <text evidence="6">The sequence shown here is derived from an EMBL/GenBank/DDBJ whole genome shotgun (WGS) entry which is preliminary data.</text>
</comment>
<evidence type="ECO:0000313" key="7">
    <source>
        <dbReference type="Proteomes" id="UP001595756"/>
    </source>
</evidence>
<evidence type="ECO:0000313" key="6">
    <source>
        <dbReference type="EMBL" id="MFC4297621.1"/>
    </source>
</evidence>
<dbReference type="Pfam" id="PF00149">
    <property type="entry name" value="Metallophos"/>
    <property type="match status" value="1"/>
</dbReference>
<accession>A0ABV8RW57</accession>
<proteinExistence type="inferred from homology"/>
<gene>
    <name evidence="6" type="ORF">ACFO0J_06160</name>
</gene>
<evidence type="ECO:0000259" key="5">
    <source>
        <dbReference type="Pfam" id="PF00149"/>
    </source>
</evidence>
<dbReference type="InterPro" id="IPR050884">
    <property type="entry name" value="CNP_phosphodiesterase-III"/>
</dbReference>
<keyword evidence="2" id="KW-0378">Hydrolase</keyword>
<evidence type="ECO:0000256" key="4">
    <source>
        <dbReference type="ARBA" id="ARBA00025742"/>
    </source>
</evidence>
<evidence type="ECO:0000256" key="1">
    <source>
        <dbReference type="ARBA" id="ARBA00022723"/>
    </source>
</evidence>
<dbReference type="InterPro" id="IPR026575">
    <property type="entry name" value="GpdQ/CpdA-like"/>
</dbReference>
<sequence length="278" mass="30038">MPSSSPHSRPIVLAHLTDMHLFADSGGTLLGVDTEASFRGVLQHLLDSGDAPDLVLATGDLSQDGRPESYTRFLGMVAPLGAPVHVLPGNHDVRAPFQAVLAAHAAPVIDQGPWRIILLDSTLPDDEGGRLAPDQFDLLRTAGQVEDGRHVLVAMHHNPVPMHSAWLDPMRIGNADALFAVLDALPRVRALLWGHVHQAGDSLHVFDHPPGRAPLRMLSTPSTCFQFTPLSERFSIDPVAPGYRWITLHPDGRLDTRVVRVAALAPAPDHPSHDSTGY</sequence>
<name>A0ABV8RW57_9BURK</name>
<dbReference type="CDD" id="cd07402">
    <property type="entry name" value="MPP_GpdQ"/>
    <property type="match status" value="1"/>
</dbReference>
<dbReference type="Proteomes" id="UP001595756">
    <property type="component" value="Unassembled WGS sequence"/>
</dbReference>
<evidence type="ECO:0000256" key="3">
    <source>
        <dbReference type="ARBA" id="ARBA00023004"/>
    </source>
</evidence>
<comment type="similarity">
    <text evidence="4">Belongs to the cyclic nucleotide phosphodiesterase class-III family.</text>
</comment>
<dbReference type="PANTHER" id="PTHR42988:SF2">
    <property type="entry name" value="CYCLIC NUCLEOTIDE PHOSPHODIESTERASE CBUA0032-RELATED"/>
    <property type="match status" value="1"/>
</dbReference>
<dbReference type="InterPro" id="IPR004843">
    <property type="entry name" value="Calcineurin-like_PHP"/>
</dbReference>
<dbReference type="Gene3D" id="3.60.21.10">
    <property type="match status" value="1"/>
</dbReference>
<dbReference type="InterPro" id="IPR029052">
    <property type="entry name" value="Metallo-depent_PP-like"/>
</dbReference>
<protein>
    <submittedName>
        <fullName evidence="6">Metallophosphoesterase</fullName>
    </submittedName>
</protein>
<dbReference type="SUPFAM" id="SSF56300">
    <property type="entry name" value="Metallo-dependent phosphatases"/>
    <property type="match status" value="1"/>
</dbReference>
<keyword evidence="3" id="KW-0408">Iron</keyword>
<evidence type="ECO:0000256" key="2">
    <source>
        <dbReference type="ARBA" id="ARBA00022801"/>
    </source>
</evidence>
<keyword evidence="1" id="KW-0479">Metal-binding</keyword>
<dbReference type="RefSeq" id="WP_376812176.1">
    <property type="nucleotide sequence ID" value="NZ_JBHSDY010000003.1"/>
</dbReference>
<reference evidence="7" key="1">
    <citation type="journal article" date="2019" name="Int. J. Syst. Evol. Microbiol.">
        <title>The Global Catalogue of Microorganisms (GCM) 10K type strain sequencing project: providing services to taxonomists for standard genome sequencing and annotation.</title>
        <authorList>
            <consortium name="The Broad Institute Genomics Platform"/>
            <consortium name="The Broad Institute Genome Sequencing Center for Infectious Disease"/>
            <person name="Wu L."/>
            <person name="Ma J."/>
        </authorList>
    </citation>
    <scope>NUCLEOTIDE SEQUENCE [LARGE SCALE GENOMIC DNA]</scope>
    <source>
        <strain evidence="7">CGMCC 1.19029</strain>
    </source>
</reference>
<feature type="domain" description="Calcineurin-like phosphoesterase" evidence="5">
    <location>
        <begin position="13"/>
        <end position="198"/>
    </location>
</feature>
<keyword evidence="7" id="KW-1185">Reference proteome</keyword>
<dbReference type="PANTHER" id="PTHR42988">
    <property type="entry name" value="PHOSPHOHYDROLASE"/>
    <property type="match status" value="1"/>
</dbReference>
<dbReference type="EMBL" id="JBHSDY010000003">
    <property type="protein sequence ID" value="MFC4297621.1"/>
    <property type="molecule type" value="Genomic_DNA"/>
</dbReference>
<organism evidence="6 7">
    <name type="scientific">Castellaniella hirudinis</name>
    <dbReference type="NCBI Taxonomy" id="1144617"/>
    <lineage>
        <taxon>Bacteria</taxon>
        <taxon>Pseudomonadati</taxon>
        <taxon>Pseudomonadota</taxon>
        <taxon>Betaproteobacteria</taxon>
        <taxon>Burkholderiales</taxon>
        <taxon>Alcaligenaceae</taxon>
        <taxon>Castellaniella</taxon>
    </lineage>
</organism>